<evidence type="ECO:0000259" key="7">
    <source>
        <dbReference type="Pfam" id="PF00892"/>
    </source>
</evidence>
<dbReference type="GO" id="GO:0005886">
    <property type="term" value="C:plasma membrane"/>
    <property type="evidence" value="ECO:0007669"/>
    <property type="project" value="UniProtKB-SubCell"/>
</dbReference>
<dbReference type="InterPro" id="IPR037185">
    <property type="entry name" value="EmrE-like"/>
</dbReference>
<protein>
    <recommendedName>
        <fullName evidence="7">EamA domain-containing protein</fullName>
    </recommendedName>
</protein>
<feature type="transmembrane region" description="Helical" evidence="6">
    <location>
        <begin position="214"/>
        <end position="233"/>
    </location>
</feature>
<proteinExistence type="predicted"/>
<dbReference type="PANTHER" id="PTHR32322">
    <property type="entry name" value="INNER MEMBRANE TRANSPORTER"/>
    <property type="match status" value="1"/>
</dbReference>
<feature type="transmembrane region" description="Helical" evidence="6">
    <location>
        <begin position="37"/>
        <end position="59"/>
    </location>
</feature>
<feature type="transmembrane region" description="Helical" evidence="6">
    <location>
        <begin position="240"/>
        <end position="261"/>
    </location>
</feature>
<comment type="subcellular location">
    <subcellularLocation>
        <location evidence="1">Cell membrane</location>
        <topology evidence="1">Multi-pass membrane protein</topology>
    </subcellularLocation>
</comment>
<keyword evidence="3 6" id="KW-0812">Transmembrane</keyword>
<dbReference type="PANTHER" id="PTHR32322:SF18">
    <property type="entry name" value="S-ADENOSYLMETHIONINE_S-ADENOSYLHOMOCYSTEINE TRANSPORTER"/>
    <property type="match status" value="1"/>
</dbReference>
<reference evidence="8 9" key="1">
    <citation type="submission" date="2017-09" db="EMBL/GenBank/DDBJ databases">
        <title>Depth-based differentiation of microbial function through sediment-hosted aquifers and enrichment of novel symbionts in the deep terrestrial subsurface.</title>
        <authorList>
            <person name="Probst A.J."/>
            <person name="Ladd B."/>
            <person name="Jarett J.K."/>
            <person name="Geller-Mcgrath D.E."/>
            <person name="Sieber C.M."/>
            <person name="Emerson J.B."/>
            <person name="Anantharaman K."/>
            <person name="Thomas B.C."/>
            <person name="Malmstrom R."/>
            <person name="Stieglmeier M."/>
            <person name="Klingl A."/>
            <person name="Woyke T."/>
            <person name="Ryan C.M."/>
            <person name="Banfield J.F."/>
        </authorList>
    </citation>
    <scope>NUCLEOTIDE SEQUENCE [LARGE SCALE GENOMIC DNA]</scope>
    <source>
        <strain evidence="8">CG11_big_fil_rev_8_21_14_0_20_44_10</strain>
    </source>
</reference>
<keyword evidence="4 6" id="KW-1133">Transmembrane helix</keyword>
<feature type="domain" description="EamA" evidence="7">
    <location>
        <begin position="151"/>
        <end position="285"/>
    </location>
</feature>
<evidence type="ECO:0000256" key="1">
    <source>
        <dbReference type="ARBA" id="ARBA00004651"/>
    </source>
</evidence>
<dbReference type="InterPro" id="IPR000620">
    <property type="entry name" value="EamA_dom"/>
</dbReference>
<feature type="transmembrane region" description="Helical" evidence="6">
    <location>
        <begin position="154"/>
        <end position="174"/>
    </location>
</feature>
<organism evidence="8 9">
    <name type="scientific">Candidatus Portnoybacteria bacterium CG11_big_fil_rev_8_21_14_0_20_44_10</name>
    <dbReference type="NCBI Taxonomy" id="1974818"/>
    <lineage>
        <taxon>Bacteria</taxon>
        <taxon>Candidatus Portnoyibacteriota</taxon>
    </lineage>
</organism>
<evidence type="ECO:0000256" key="4">
    <source>
        <dbReference type="ARBA" id="ARBA00022989"/>
    </source>
</evidence>
<dbReference type="Pfam" id="PF00892">
    <property type="entry name" value="EamA"/>
    <property type="match status" value="2"/>
</dbReference>
<accession>A0A2H0KP34</accession>
<gene>
    <name evidence="8" type="ORF">COV85_04885</name>
</gene>
<feature type="transmembrane region" description="Helical" evidence="6">
    <location>
        <begin position="126"/>
        <end position="142"/>
    </location>
</feature>
<feature type="transmembrane region" description="Helical" evidence="6">
    <location>
        <begin position="267"/>
        <end position="286"/>
    </location>
</feature>
<keyword evidence="2" id="KW-1003">Cell membrane</keyword>
<comment type="caution">
    <text evidence="8">The sequence shown here is derived from an EMBL/GenBank/DDBJ whole genome shotgun (WGS) entry which is preliminary data.</text>
</comment>
<evidence type="ECO:0000313" key="9">
    <source>
        <dbReference type="Proteomes" id="UP000231550"/>
    </source>
</evidence>
<dbReference type="Proteomes" id="UP000231550">
    <property type="component" value="Unassembled WGS sequence"/>
</dbReference>
<name>A0A2H0KP34_9BACT</name>
<feature type="domain" description="EamA" evidence="7">
    <location>
        <begin position="7"/>
        <end position="139"/>
    </location>
</feature>
<evidence type="ECO:0000256" key="2">
    <source>
        <dbReference type="ARBA" id="ARBA00022475"/>
    </source>
</evidence>
<dbReference type="SUPFAM" id="SSF103481">
    <property type="entry name" value="Multidrug resistance efflux transporter EmrE"/>
    <property type="match status" value="1"/>
</dbReference>
<evidence type="ECO:0000313" key="8">
    <source>
        <dbReference type="EMBL" id="PIQ73921.1"/>
    </source>
</evidence>
<evidence type="ECO:0000256" key="6">
    <source>
        <dbReference type="SAM" id="Phobius"/>
    </source>
</evidence>
<feature type="transmembrane region" description="Helical" evidence="6">
    <location>
        <begin position="98"/>
        <end position="119"/>
    </location>
</feature>
<dbReference type="AlphaFoldDB" id="A0A2H0KP34"/>
<evidence type="ECO:0000256" key="3">
    <source>
        <dbReference type="ARBA" id="ARBA00022692"/>
    </source>
</evidence>
<dbReference type="EMBL" id="PCVN01000133">
    <property type="protein sequence ID" value="PIQ73921.1"/>
    <property type="molecule type" value="Genomic_DNA"/>
</dbReference>
<feature type="transmembrane region" description="Helical" evidence="6">
    <location>
        <begin position="186"/>
        <end position="208"/>
    </location>
</feature>
<evidence type="ECO:0000256" key="5">
    <source>
        <dbReference type="ARBA" id="ARBA00023136"/>
    </source>
</evidence>
<feature type="transmembrane region" description="Helical" evidence="6">
    <location>
        <begin position="71"/>
        <end position="92"/>
    </location>
</feature>
<dbReference type="InterPro" id="IPR050638">
    <property type="entry name" value="AA-Vitamin_Transporters"/>
</dbReference>
<keyword evidence="5 6" id="KW-0472">Membrane</keyword>
<sequence length="299" mass="32868">MNDNYAKGIKYAFAAALISGVANFANKQVMLSGVDPIILNIAKNGLVGLGLLVVSYPLLKDLKKYPFKNWFKLILIAVVGGCIPFILFFKGLAMSPAIVGSFIHKTLFIWVAISAVIFLKEKLNKFQLVGLGIMLIGLLPIIKFNLFSVGRGEMMMLAAVAFWSVEVIFIKKFVQDIDYRILAASRMVLGTIFIATFSIASGNFLGILKLTLTDWSKILIVGIFLLGYVYSWYKALNFAPASVVTSILTLALPVTIVASNIQTVKLPLTGDLITILFIAAGIYLYVKFSEKPWTPPVRI</sequence>